<feature type="transmembrane region" description="Helical" evidence="1">
    <location>
        <begin position="6"/>
        <end position="25"/>
    </location>
</feature>
<keyword evidence="1" id="KW-0812">Transmembrane</keyword>
<comment type="caution">
    <text evidence="2">The sequence shown here is derived from an EMBL/GenBank/DDBJ whole genome shotgun (WGS) entry which is preliminary data.</text>
</comment>
<keyword evidence="3" id="KW-1185">Reference proteome</keyword>
<dbReference type="Proteomes" id="UP001141933">
    <property type="component" value="Unassembled WGS sequence"/>
</dbReference>
<name>A0ABT4PDM6_9BACT</name>
<evidence type="ECO:0000313" key="2">
    <source>
        <dbReference type="EMBL" id="MCZ8371151.1"/>
    </source>
</evidence>
<keyword evidence="1" id="KW-1133">Transmembrane helix</keyword>
<sequence>MQNIIVYIIVFLCVAYAGKHILGFFKKKSASKGNGCGCGCSGCQLSQKANSCKDKI</sequence>
<evidence type="ECO:0000313" key="3">
    <source>
        <dbReference type="Proteomes" id="UP001141933"/>
    </source>
</evidence>
<keyword evidence="1" id="KW-0472">Membrane</keyword>
<reference evidence="2" key="1">
    <citation type="submission" date="2022-12" db="EMBL/GenBank/DDBJ databases">
        <title>Phocaeicola acetigenes sp. nov., isolated feces from a healthy human.</title>
        <authorList>
            <person name="Do H."/>
            <person name="Ha Y.B."/>
            <person name="Kim J.-S."/>
            <person name="Suh M.K."/>
            <person name="Kim H.S."/>
            <person name="Lee J.-S."/>
        </authorList>
    </citation>
    <scope>NUCLEOTIDE SEQUENCE</scope>
    <source>
        <strain evidence="2">KGMB11183</strain>
    </source>
</reference>
<protein>
    <submittedName>
        <fullName evidence="2">FeoB-associated Cys-rich membrane protein</fullName>
    </submittedName>
</protein>
<organism evidence="2 3">
    <name type="scientific">Phocaeicola acetigenes</name>
    <dbReference type="NCBI Taxonomy" id="3016083"/>
    <lineage>
        <taxon>Bacteria</taxon>
        <taxon>Pseudomonadati</taxon>
        <taxon>Bacteroidota</taxon>
        <taxon>Bacteroidia</taxon>
        <taxon>Bacteroidales</taxon>
        <taxon>Bacteroidaceae</taxon>
        <taxon>Phocaeicola</taxon>
    </lineage>
</organism>
<dbReference type="RefSeq" id="WP_269876238.1">
    <property type="nucleotide sequence ID" value="NZ_JAPZVM010000001.1"/>
</dbReference>
<accession>A0ABT4PDM6</accession>
<dbReference type="Pfam" id="PF12669">
    <property type="entry name" value="FeoB_associated"/>
    <property type="match status" value="1"/>
</dbReference>
<dbReference type="EMBL" id="JAPZVM010000001">
    <property type="protein sequence ID" value="MCZ8371151.1"/>
    <property type="molecule type" value="Genomic_DNA"/>
</dbReference>
<gene>
    <name evidence="2" type="ORF">O6P32_00295</name>
</gene>
<evidence type="ECO:0000256" key="1">
    <source>
        <dbReference type="SAM" id="Phobius"/>
    </source>
</evidence>
<proteinExistence type="predicted"/>